<accession>A0AAJ1VGE6</accession>
<name>A0AAJ1VGE6_9FLAO</name>
<dbReference type="RefSeq" id="WP_261972081.1">
    <property type="nucleotide sequence ID" value="NZ_CP103460.1"/>
</dbReference>
<proteinExistence type="predicted"/>
<evidence type="ECO:0000313" key="3">
    <source>
        <dbReference type="Proteomes" id="UP001228636"/>
    </source>
</evidence>
<evidence type="ECO:0000256" key="1">
    <source>
        <dbReference type="SAM" id="Phobius"/>
    </source>
</evidence>
<reference evidence="2 3" key="1">
    <citation type="journal article" date="2014" name="Int. J. Syst. Evol. Microbiol.">
        <title>Complete genome sequence of Corynebacterium casei LMG S-19264T (=DSM 44701T), isolated from a smear-ripened cheese.</title>
        <authorList>
            <consortium name="US DOE Joint Genome Institute (JGI-PGF)"/>
            <person name="Walter F."/>
            <person name="Albersmeier A."/>
            <person name="Kalinowski J."/>
            <person name="Ruckert C."/>
        </authorList>
    </citation>
    <scope>NUCLEOTIDE SEQUENCE [LARGE SCALE GENOMIC DNA]</scope>
    <source>
        <strain evidence="2 3">CECT 8670</strain>
    </source>
</reference>
<keyword evidence="1" id="KW-1133">Transmembrane helix</keyword>
<gene>
    <name evidence="2" type="ORF">QWY81_02295</name>
</gene>
<organism evidence="2 3">
    <name type="scientific">Polaribacter sejongensis</name>
    <dbReference type="NCBI Taxonomy" id="985043"/>
    <lineage>
        <taxon>Bacteria</taxon>
        <taxon>Pseudomonadati</taxon>
        <taxon>Bacteroidota</taxon>
        <taxon>Flavobacteriia</taxon>
        <taxon>Flavobacteriales</taxon>
        <taxon>Flavobacteriaceae</taxon>
    </lineage>
</organism>
<sequence length="234" mass="27168">MPLFTDFEPFLIPILFIIIVGLIIFITYYFSTKQKIIRTLSKLPIKQIGSLKNNELTRFTGKALHVKEPLVAPFSKRKCVFYVIKIEQQKSNGKQQSWRTIVHEEKVQDFFIEKNSDFAMVRLHQNPKNYTSYLVADKKVKSGTFNDPTSEFKALLESYHIKSDNFLGLNKTLRYSEAIIEIGEEITVAGIAKWKSLKEPIEGYSYSKIAELESSDKQKLIITDLPNIKYKKRF</sequence>
<dbReference type="EMBL" id="JAUFQH010000003">
    <property type="protein sequence ID" value="MDN3618282.1"/>
    <property type="molecule type" value="Genomic_DNA"/>
</dbReference>
<keyword evidence="1" id="KW-0812">Transmembrane</keyword>
<protein>
    <recommendedName>
        <fullName evidence="4">RING-type E3 ubiquitin transferase</fullName>
    </recommendedName>
</protein>
<keyword evidence="1" id="KW-0472">Membrane</keyword>
<dbReference type="AlphaFoldDB" id="A0AAJ1VGE6"/>
<evidence type="ECO:0000313" key="2">
    <source>
        <dbReference type="EMBL" id="MDN3618282.1"/>
    </source>
</evidence>
<comment type="caution">
    <text evidence="2">The sequence shown here is derived from an EMBL/GenBank/DDBJ whole genome shotgun (WGS) entry which is preliminary data.</text>
</comment>
<evidence type="ECO:0008006" key="4">
    <source>
        <dbReference type="Google" id="ProtNLM"/>
    </source>
</evidence>
<dbReference type="Proteomes" id="UP001228636">
    <property type="component" value="Unassembled WGS sequence"/>
</dbReference>
<feature type="transmembrane region" description="Helical" evidence="1">
    <location>
        <begin position="12"/>
        <end position="30"/>
    </location>
</feature>